<dbReference type="Proteomes" id="UP000515733">
    <property type="component" value="Chromosome"/>
</dbReference>
<name>A0A6S6XT97_9PROT</name>
<accession>A0A6S6XT97</accession>
<dbReference type="AlphaFoldDB" id="A0A6S6XT97"/>
<evidence type="ECO:0000313" key="1">
    <source>
        <dbReference type="EMBL" id="CAB1367383.1"/>
    </source>
</evidence>
<dbReference type="KEGG" id="doe:DENOEST_0211"/>
<sequence length="455" mass="48228">MLFTLKLPVLPSAPGSRATVSRCTHPANTHAVKTSNDHFMSFLHTNQIGPGISLDLGLGCGDPHRIGGLSCDVTGLNRHSAALDESIEGTHVGYGIIGKALQRHFRIRPQGQHGIIQKHQPSRSIASRRDDVILFEAHADQTRVTLPRTLNVDYSTGNLDLSHPSYIGFSQCKVRHNQQSDNQREIAHQFHINASQVEVHAWIIAQMKTPQRLTSGGSLDDERLLAADLTSLVGSGIVLANRHSRSVLLAGFDLGVALNLGTTLDGAGRVLGNVAFTNRNGSCIFLLGLDFGVSLNLDTLSIGRRHRTTGTSLGSLTKSSGSKSGNECENENTVHSYWLLSWNRNGLLATDHAGFIGSGIVLAHSHSCGILLAGRDFGVALNLGAALDGASRVLGNVAFTHGNSSGVFLLGLDLGVALNLDALRVAGTLGLLSKSGGSNNGRCNENSDNAHSQSP</sequence>
<reference evidence="1 2" key="1">
    <citation type="submission" date="2020-03" db="EMBL/GenBank/DDBJ databases">
        <authorList>
            <consortium name="Genoscope - CEA"/>
            <person name="William W."/>
        </authorList>
    </citation>
    <scope>NUCLEOTIDE SEQUENCE [LARGE SCALE GENOMIC DNA]</scope>
    <source>
        <strain evidence="2">DSM 16959</strain>
    </source>
</reference>
<protein>
    <submittedName>
        <fullName evidence="1">Uncharacterized protein</fullName>
    </submittedName>
</protein>
<gene>
    <name evidence="1" type="ORF">DENOEST_0211</name>
</gene>
<evidence type="ECO:0000313" key="2">
    <source>
        <dbReference type="Proteomes" id="UP000515733"/>
    </source>
</evidence>
<keyword evidence="2" id="KW-1185">Reference proteome</keyword>
<organism evidence="1 2">
    <name type="scientific">Denitratisoma oestradiolicum</name>
    <dbReference type="NCBI Taxonomy" id="311182"/>
    <lineage>
        <taxon>Bacteria</taxon>
        <taxon>Pseudomonadati</taxon>
        <taxon>Pseudomonadota</taxon>
        <taxon>Betaproteobacteria</taxon>
        <taxon>Nitrosomonadales</taxon>
        <taxon>Sterolibacteriaceae</taxon>
        <taxon>Denitratisoma</taxon>
    </lineage>
</organism>
<proteinExistence type="predicted"/>
<dbReference type="EMBL" id="LR778301">
    <property type="protein sequence ID" value="CAB1367383.1"/>
    <property type="molecule type" value="Genomic_DNA"/>
</dbReference>